<sequence>MKINKFPTLQEIVAVVKTMRAKSGSGPKEVPYLMYRRYPKEMAPPECMERQPPQEMIQLVIRMDHVPEDSQVMLDDNFSGIHRRL</sequence>
<comment type="caution">
    <text evidence="1">The sequence shown here is derived from an EMBL/GenBank/DDBJ whole genome shotgun (WGS) entry which is preliminary data.</text>
</comment>
<dbReference type="AlphaFoldDB" id="A0AAV4FET2"/>
<proteinExistence type="predicted"/>
<protein>
    <submittedName>
        <fullName evidence="1">Uncharacterized protein</fullName>
    </submittedName>
</protein>
<evidence type="ECO:0000313" key="2">
    <source>
        <dbReference type="Proteomes" id="UP000762676"/>
    </source>
</evidence>
<reference evidence="1 2" key="1">
    <citation type="journal article" date="2021" name="Elife">
        <title>Chloroplast acquisition without the gene transfer in kleptoplastic sea slugs, Plakobranchus ocellatus.</title>
        <authorList>
            <person name="Maeda T."/>
            <person name="Takahashi S."/>
            <person name="Yoshida T."/>
            <person name="Shimamura S."/>
            <person name="Takaki Y."/>
            <person name="Nagai Y."/>
            <person name="Toyoda A."/>
            <person name="Suzuki Y."/>
            <person name="Arimoto A."/>
            <person name="Ishii H."/>
            <person name="Satoh N."/>
            <person name="Nishiyama T."/>
            <person name="Hasebe M."/>
            <person name="Maruyama T."/>
            <person name="Minagawa J."/>
            <person name="Obokata J."/>
            <person name="Shigenobu S."/>
        </authorList>
    </citation>
    <scope>NUCLEOTIDE SEQUENCE [LARGE SCALE GENOMIC DNA]</scope>
</reference>
<accession>A0AAV4FET2</accession>
<keyword evidence="2" id="KW-1185">Reference proteome</keyword>
<gene>
    <name evidence="1" type="ORF">ElyMa_005687400</name>
</gene>
<dbReference type="Proteomes" id="UP000762676">
    <property type="component" value="Unassembled WGS sequence"/>
</dbReference>
<dbReference type="EMBL" id="BMAT01011385">
    <property type="protein sequence ID" value="GFR71742.1"/>
    <property type="molecule type" value="Genomic_DNA"/>
</dbReference>
<evidence type="ECO:0000313" key="1">
    <source>
        <dbReference type="EMBL" id="GFR71742.1"/>
    </source>
</evidence>
<name>A0AAV4FET2_9GAST</name>
<organism evidence="1 2">
    <name type="scientific">Elysia marginata</name>
    <dbReference type="NCBI Taxonomy" id="1093978"/>
    <lineage>
        <taxon>Eukaryota</taxon>
        <taxon>Metazoa</taxon>
        <taxon>Spiralia</taxon>
        <taxon>Lophotrochozoa</taxon>
        <taxon>Mollusca</taxon>
        <taxon>Gastropoda</taxon>
        <taxon>Heterobranchia</taxon>
        <taxon>Euthyneura</taxon>
        <taxon>Panpulmonata</taxon>
        <taxon>Sacoglossa</taxon>
        <taxon>Placobranchoidea</taxon>
        <taxon>Plakobranchidae</taxon>
        <taxon>Elysia</taxon>
    </lineage>
</organism>